<dbReference type="InterPro" id="IPR021133">
    <property type="entry name" value="HEAT_type_2"/>
</dbReference>
<dbReference type="EMBL" id="BFAA01012318">
    <property type="protein sequence ID" value="GCB80421.1"/>
    <property type="molecule type" value="Genomic_DNA"/>
</dbReference>
<dbReference type="Pfam" id="PF11864">
    <property type="entry name" value="DUF3384"/>
    <property type="match status" value="1"/>
</dbReference>
<dbReference type="GO" id="GO:0051898">
    <property type="term" value="P:negative regulation of phosphatidylinositol 3-kinase/protein kinase B signal transduction"/>
    <property type="evidence" value="ECO:0007669"/>
    <property type="project" value="TreeGrafter"/>
</dbReference>
<evidence type="ECO:0000256" key="1">
    <source>
        <dbReference type="PROSITE-ProRule" id="PRU00103"/>
    </source>
</evidence>
<feature type="repeat" description="HEAT" evidence="1">
    <location>
        <begin position="487"/>
        <end position="525"/>
    </location>
</feature>
<dbReference type="OMA" id="LQQLSWH"/>
<keyword evidence="6" id="KW-1185">Reference proteome</keyword>
<dbReference type="Proteomes" id="UP000288216">
    <property type="component" value="Unassembled WGS sequence"/>
</dbReference>
<dbReference type="Gene3D" id="1.25.10.10">
    <property type="entry name" value="Leucine-rich Repeat Variant"/>
    <property type="match status" value="1"/>
</dbReference>
<feature type="region of interest" description="Disordered" evidence="2">
    <location>
        <begin position="1088"/>
        <end position="1123"/>
    </location>
</feature>
<dbReference type="SUPFAM" id="SSF48371">
    <property type="entry name" value="ARM repeat"/>
    <property type="match status" value="1"/>
</dbReference>
<evidence type="ECO:0000313" key="5">
    <source>
        <dbReference type="EMBL" id="GCB80421.1"/>
    </source>
</evidence>
<dbReference type="InterPro" id="IPR016024">
    <property type="entry name" value="ARM-type_fold"/>
</dbReference>
<dbReference type="PANTHER" id="PTHR10063">
    <property type="entry name" value="TUBERIN"/>
    <property type="match status" value="1"/>
</dbReference>
<organism evidence="5 6">
    <name type="scientific">Scyliorhinus torazame</name>
    <name type="common">Cloudy catshark</name>
    <name type="synonym">Catulus torazame</name>
    <dbReference type="NCBI Taxonomy" id="75743"/>
    <lineage>
        <taxon>Eukaryota</taxon>
        <taxon>Metazoa</taxon>
        <taxon>Chordata</taxon>
        <taxon>Craniata</taxon>
        <taxon>Vertebrata</taxon>
        <taxon>Chondrichthyes</taxon>
        <taxon>Elasmobranchii</taxon>
        <taxon>Galeomorphii</taxon>
        <taxon>Galeoidea</taxon>
        <taxon>Carcharhiniformes</taxon>
        <taxon>Scyliorhinidae</taxon>
        <taxon>Scyliorhinus</taxon>
    </lineage>
</organism>
<feature type="domain" description="Tuberin-type" evidence="3">
    <location>
        <begin position="555"/>
        <end position="901"/>
    </location>
</feature>
<gene>
    <name evidence="5" type="ORF">scyTo_0018112</name>
</gene>
<dbReference type="InterPro" id="IPR011989">
    <property type="entry name" value="ARM-like"/>
</dbReference>
<feature type="compositionally biased region" description="Basic and acidic residues" evidence="2">
    <location>
        <begin position="1167"/>
        <end position="1177"/>
    </location>
</feature>
<feature type="compositionally biased region" description="Polar residues" evidence="2">
    <location>
        <begin position="1096"/>
        <end position="1121"/>
    </location>
</feature>
<dbReference type="InterPro" id="IPR027107">
    <property type="entry name" value="Tuberin/Ral-act_asu"/>
</dbReference>
<dbReference type="InterPro" id="IPR018515">
    <property type="entry name" value="Tuberin-type_domain"/>
</dbReference>
<dbReference type="GO" id="GO:0032007">
    <property type="term" value="P:negative regulation of TOR signaling"/>
    <property type="evidence" value="ECO:0007669"/>
    <property type="project" value="InterPro"/>
</dbReference>
<dbReference type="GO" id="GO:0030178">
    <property type="term" value="P:negative regulation of Wnt signaling pathway"/>
    <property type="evidence" value="ECO:0007669"/>
    <property type="project" value="TreeGrafter"/>
</dbReference>
<dbReference type="InterPro" id="IPR003913">
    <property type="entry name" value="Tuberin"/>
</dbReference>
<dbReference type="GO" id="GO:0046627">
    <property type="term" value="P:negative regulation of insulin receptor signaling pathway"/>
    <property type="evidence" value="ECO:0007669"/>
    <property type="project" value="TreeGrafter"/>
</dbReference>
<protein>
    <recommendedName>
        <fullName evidence="7">Tuberin N-terminal domain-containing protein</fullName>
    </recommendedName>
</protein>
<dbReference type="GO" id="GO:0033596">
    <property type="term" value="C:TSC1-TSC2 complex"/>
    <property type="evidence" value="ECO:0007669"/>
    <property type="project" value="InterPro"/>
</dbReference>
<comment type="caution">
    <text evidence="5">The sequence shown here is derived from an EMBL/GenBank/DDBJ whole genome shotgun (WGS) entry which is preliminary data.</text>
</comment>
<dbReference type="STRING" id="75743.A0A401Q4Y3"/>
<dbReference type="GO" id="GO:0051726">
    <property type="term" value="P:regulation of cell cycle"/>
    <property type="evidence" value="ECO:0007669"/>
    <property type="project" value="TreeGrafter"/>
</dbReference>
<reference evidence="5 6" key="1">
    <citation type="journal article" date="2018" name="Nat. Ecol. Evol.">
        <title>Shark genomes provide insights into elasmobranch evolution and the origin of vertebrates.</title>
        <authorList>
            <person name="Hara Y"/>
            <person name="Yamaguchi K"/>
            <person name="Onimaru K"/>
            <person name="Kadota M"/>
            <person name="Koyanagi M"/>
            <person name="Keeley SD"/>
            <person name="Tatsumi K"/>
            <person name="Tanaka K"/>
            <person name="Motone F"/>
            <person name="Kageyama Y"/>
            <person name="Nozu R"/>
            <person name="Adachi N"/>
            <person name="Nishimura O"/>
            <person name="Nakagawa R"/>
            <person name="Tanegashima C"/>
            <person name="Kiyatake I"/>
            <person name="Matsumoto R"/>
            <person name="Murakumo K"/>
            <person name="Nishida K"/>
            <person name="Terakita A"/>
            <person name="Kuratani S"/>
            <person name="Sato K"/>
            <person name="Hyodo S Kuraku.S."/>
        </authorList>
    </citation>
    <scope>NUCLEOTIDE SEQUENCE [LARGE SCALE GENOMIC DNA]</scope>
</reference>
<evidence type="ECO:0000259" key="4">
    <source>
        <dbReference type="Pfam" id="PF11864"/>
    </source>
</evidence>
<dbReference type="InterPro" id="IPR024584">
    <property type="entry name" value="Tuberin_N"/>
</dbReference>
<dbReference type="PANTHER" id="PTHR10063:SF0">
    <property type="entry name" value="TUBERIN"/>
    <property type="match status" value="1"/>
</dbReference>
<dbReference type="GO" id="GO:0005096">
    <property type="term" value="F:GTPase activator activity"/>
    <property type="evidence" value="ECO:0007669"/>
    <property type="project" value="InterPro"/>
</dbReference>
<dbReference type="GO" id="GO:0005634">
    <property type="term" value="C:nucleus"/>
    <property type="evidence" value="ECO:0007669"/>
    <property type="project" value="InterPro"/>
</dbReference>
<dbReference type="PROSITE" id="PS50077">
    <property type="entry name" value="HEAT_REPEAT"/>
    <property type="match status" value="1"/>
</dbReference>
<feature type="domain" description="Tuberin N-terminal" evidence="4">
    <location>
        <begin position="55"/>
        <end position="467"/>
    </location>
</feature>
<accession>A0A401Q4Y3</accession>
<dbReference type="AlphaFoldDB" id="A0A401Q4Y3"/>
<dbReference type="PRINTS" id="PR01431">
    <property type="entry name" value="TUBERIN"/>
</dbReference>
<evidence type="ECO:0000256" key="2">
    <source>
        <dbReference type="SAM" id="MobiDB-lite"/>
    </source>
</evidence>
<evidence type="ECO:0008006" key="7">
    <source>
        <dbReference type="Google" id="ProtNLM"/>
    </source>
</evidence>
<dbReference type="OrthoDB" id="5797019at2759"/>
<proteinExistence type="predicted"/>
<feature type="region of interest" description="Disordered" evidence="2">
    <location>
        <begin position="1152"/>
        <end position="1182"/>
    </location>
</feature>
<dbReference type="Pfam" id="PF03542">
    <property type="entry name" value="Tuberin"/>
    <property type="match status" value="1"/>
</dbReference>
<name>A0A401Q4Y3_SCYTO</name>
<sequence length="1218" mass="136993">MSKPTSKDSSFRERFKSLLGIGPRINTKQAECKPAELIITGEILKDLNVECGLYNRIKTIGHVCDLARTRKFEEHAVEAVWQAVDDLISDDHSEARHAVLQLMKAIIQGQGERLGPIRAHFFHVIKDYPVNCDLLERLEVFKALTENGKDITYLEEDLSSFVLKWLDIGLSAEFLEVLVNLVKFNSCYLDLIVAQIVHKICVLCNLTTVPTDIEVSLQVLDAVVCYNSLPSESLPGFIITLCRTVNVKEFCESCWKLMRKVLGTHLGHSAIYTMCRIMEDKVHTDDAALLRGAVFFVGMALWGAHRLFTLKSTPTSVLPSFYKAMTSANAVVSYEIVLSITRLIKKYGKELQVVTWEQLLDIIERLLQQIQTLGSQELTIIVHELLTTIEELYEQNDYHGPQERLFTLIEKCSDKRPEISVLTLVSYRAQSIHPAKHCWIQNLQKLMEKFFRNENRSTIRKKTLDVLSFVLSINRQLYEEELIEAIVIPQLGHIADDKDHMVRRLASQLLVDLAEDCNTPQFNNLLDIIEKVVNRPLIDPPVVEAVESDFLYESPLEDVKTAVLGLLEILQTKLYSLPASHASRAYELLISHIQSHYQQMYTSSIASSIRLKVFNFFLHLRVDSLFRIGVPNKERIVRFSPYCLCGSSESEKRSAEKKGQGTVSPPAGSPAAAPSTTIRMGYLPFSLAFAALLQCLEHETDWKVLKLVLDKLPELLKYKGLILTSPCSIDQLCTALCTMVTDRQLAERLRNTPDGFSRTDVQLAVVPVLTVITSYHIYLDQPRQREFVHCLDTGLIYRCAKQCVVTLTMCIIEMPDIMVKLLPGIILKLTHISATLTMAIPMLEFLSTLVRLPPLYANFVAEQYVSVFAISLPYTNPFKFNQYIVSLAHHVIAMWFIRCRLVFRKDFVRYITKGLRSNALLPFEDTHEPSSFRARSTSLNERPLKSLRATKPLKPGLNSSQIKDMKDLSAVEAFRSRSISVSEHAARSRMQTSVTSSSLGSADENTMAEAEDSLKTVHLELTETCLDMMARYVFSNFSALPKRSPVAEFLLDAGRSNTWLVGNKLVTVTTSSGVGTRALLGLDSLDQKMTDEVPSPDSSQQVKTTQEAPAKLESQTSQQIGKTARLRVRSISGGHALHSDLVQSLSPLVSPSDSEFCPPVTPNSKGLENRKSLRQDPPHSSGLFLSQKEKANLAEYAPVLTQGWAEVYIRRPSGTIIR</sequence>
<evidence type="ECO:0000259" key="3">
    <source>
        <dbReference type="Pfam" id="PF03542"/>
    </source>
</evidence>
<evidence type="ECO:0000313" key="6">
    <source>
        <dbReference type="Proteomes" id="UP000288216"/>
    </source>
</evidence>